<comment type="caution">
    <text evidence="3">The sequence shown here is derived from an EMBL/GenBank/DDBJ whole genome shotgun (WGS) entry which is preliminary data.</text>
</comment>
<keyword evidence="1" id="KW-0233">DNA recombination</keyword>
<feature type="region of interest" description="Disordered" evidence="2">
    <location>
        <begin position="1"/>
        <end position="41"/>
    </location>
</feature>
<dbReference type="RefSeq" id="WP_008474523.1">
    <property type="nucleotide sequence ID" value="NZ_CAGS01000007.1"/>
</dbReference>
<sequence length="86" mass="9544">MTALATRTQERNCEPPQSPARVPPFVRQTRPGKPGHAHRTRGVELRTIMEILGHSRISTTVDIYAHVLTTLQRDAASRMEAILTGS</sequence>
<organism evidence="3 4">
    <name type="scientific">Nitrolancea hollandica Lb</name>
    <dbReference type="NCBI Taxonomy" id="1129897"/>
    <lineage>
        <taxon>Bacteria</taxon>
        <taxon>Pseudomonadati</taxon>
        <taxon>Thermomicrobiota</taxon>
        <taxon>Thermomicrobia</taxon>
        <taxon>Sphaerobacterales</taxon>
        <taxon>Sphaerobacterineae</taxon>
        <taxon>Sphaerobacteraceae</taxon>
        <taxon>Nitrolancea</taxon>
    </lineage>
</organism>
<gene>
    <name evidence="3" type="ORF">NITHO_1040016</name>
</gene>
<dbReference type="OrthoDB" id="9803188at2"/>
<proteinExistence type="predicted"/>
<evidence type="ECO:0000256" key="2">
    <source>
        <dbReference type="SAM" id="MobiDB-lite"/>
    </source>
</evidence>
<dbReference type="GO" id="GO:0003677">
    <property type="term" value="F:DNA binding"/>
    <property type="evidence" value="ECO:0007669"/>
    <property type="project" value="InterPro"/>
</dbReference>
<dbReference type="EMBL" id="CAGS01000007">
    <property type="protein sequence ID" value="CCF82393.1"/>
    <property type="molecule type" value="Genomic_DNA"/>
</dbReference>
<dbReference type="GO" id="GO:0006310">
    <property type="term" value="P:DNA recombination"/>
    <property type="evidence" value="ECO:0007669"/>
    <property type="project" value="UniProtKB-KW"/>
</dbReference>
<dbReference type="InterPro" id="IPR013762">
    <property type="entry name" value="Integrase-like_cat_sf"/>
</dbReference>
<dbReference type="Proteomes" id="UP000004221">
    <property type="component" value="Unassembled WGS sequence"/>
</dbReference>
<protein>
    <recommendedName>
        <fullName evidence="5">Tyr recombinase domain-containing protein</fullName>
    </recommendedName>
</protein>
<evidence type="ECO:0000313" key="4">
    <source>
        <dbReference type="Proteomes" id="UP000004221"/>
    </source>
</evidence>
<keyword evidence="4" id="KW-1185">Reference proteome</keyword>
<reference evidence="3 4" key="1">
    <citation type="journal article" date="2012" name="ISME J.">
        <title>Nitrification expanded: discovery, physiology and genomics of a nitrite-oxidizing bacterium from the phylum Chloroflexi.</title>
        <authorList>
            <person name="Sorokin D.Y."/>
            <person name="Lucker S."/>
            <person name="Vejmelkova D."/>
            <person name="Kostrikina N.A."/>
            <person name="Kleerebezem R."/>
            <person name="Rijpstra W.I."/>
            <person name="Damste J.S."/>
            <person name="Le Paslier D."/>
            <person name="Muyzer G."/>
            <person name="Wagner M."/>
            <person name="van Loosdrecht M.C."/>
            <person name="Daims H."/>
        </authorList>
    </citation>
    <scope>NUCLEOTIDE SEQUENCE [LARGE SCALE GENOMIC DNA]</scope>
    <source>
        <strain evidence="4">none</strain>
    </source>
</reference>
<evidence type="ECO:0008006" key="5">
    <source>
        <dbReference type="Google" id="ProtNLM"/>
    </source>
</evidence>
<dbReference type="InterPro" id="IPR011010">
    <property type="entry name" value="DNA_brk_join_enz"/>
</dbReference>
<dbReference type="GO" id="GO:0015074">
    <property type="term" value="P:DNA integration"/>
    <property type="evidence" value="ECO:0007669"/>
    <property type="project" value="InterPro"/>
</dbReference>
<dbReference type="AlphaFoldDB" id="I4ECI1"/>
<dbReference type="SUPFAM" id="SSF56349">
    <property type="entry name" value="DNA breaking-rejoining enzymes"/>
    <property type="match status" value="1"/>
</dbReference>
<evidence type="ECO:0000256" key="1">
    <source>
        <dbReference type="ARBA" id="ARBA00023172"/>
    </source>
</evidence>
<accession>I4ECI1</accession>
<evidence type="ECO:0000313" key="3">
    <source>
        <dbReference type="EMBL" id="CCF82393.1"/>
    </source>
</evidence>
<name>I4ECI1_9BACT</name>
<dbReference type="Gene3D" id="1.10.443.10">
    <property type="entry name" value="Intergrase catalytic core"/>
    <property type="match status" value="1"/>
</dbReference>